<sequence length="98" mass="10348">MLGSSTQGGLWAASSAPPRAGLPPHQQYVVQAVTPLAGDRHVACHGLAYPYAVYYCHMTGRATKAYAVSLRSLRGGGQPVTVAAHCHLDTSNWYPVLG</sequence>
<feature type="region of interest" description="Disordered" evidence="1">
    <location>
        <begin position="1"/>
        <end position="22"/>
    </location>
</feature>
<dbReference type="PROSITE" id="PS51277">
    <property type="entry name" value="BURP"/>
    <property type="match status" value="1"/>
</dbReference>
<dbReference type="Proteomes" id="UP000095767">
    <property type="component" value="Unassembled WGS sequence"/>
</dbReference>
<feature type="domain" description="BURP" evidence="2">
    <location>
        <begin position="1"/>
        <end position="98"/>
    </location>
</feature>
<evidence type="ECO:0000313" key="4">
    <source>
        <dbReference type="Proteomes" id="UP000095767"/>
    </source>
</evidence>
<accession>A0A1E5ULN6</accession>
<organism evidence="3 4">
    <name type="scientific">Dichanthelium oligosanthes</name>
    <dbReference type="NCBI Taxonomy" id="888268"/>
    <lineage>
        <taxon>Eukaryota</taxon>
        <taxon>Viridiplantae</taxon>
        <taxon>Streptophyta</taxon>
        <taxon>Embryophyta</taxon>
        <taxon>Tracheophyta</taxon>
        <taxon>Spermatophyta</taxon>
        <taxon>Magnoliopsida</taxon>
        <taxon>Liliopsida</taxon>
        <taxon>Poales</taxon>
        <taxon>Poaceae</taxon>
        <taxon>PACMAD clade</taxon>
        <taxon>Panicoideae</taxon>
        <taxon>Panicodae</taxon>
        <taxon>Paniceae</taxon>
        <taxon>Dichantheliinae</taxon>
        <taxon>Dichanthelium</taxon>
    </lineage>
</organism>
<evidence type="ECO:0000259" key="2">
    <source>
        <dbReference type="PROSITE" id="PS51277"/>
    </source>
</evidence>
<evidence type="ECO:0000313" key="3">
    <source>
        <dbReference type="EMBL" id="OEL13791.1"/>
    </source>
</evidence>
<dbReference type="AlphaFoldDB" id="A0A1E5ULN6"/>
<dbReference type="InterPro" id="IPR044816">
    <property type="entry name" value="BURP"/>
</dbReference>
<comment type="caution">
    <text evidence="3">The sequence shown here is derived from an EMBL/GenBank/DDBJ whole genome shotgun (WGS) entry which is preliminary data.</text>
</comment>
<dbReference type="InterPro" id="IPR004873">
    <property type="entry name" value="BURP_dom"/>
</dbReference>
<keyword evidence="4" id="KW-1185">Reference proteome</keyword>
<proteinExistence type="predicted"/>
<evidence type="ECO:0000256" key="1">
    <source>
        <dbReference type="SAM" id="MobiDB-lite"/>
    </source>
</evidence>
<dbReference type="PANTHER" id="PTHR31236:SF24">
    <property type="entry name" value="BURP DOMAIN PROTEIN RD22"/>
    <property type="match status" value="1"/>
</dbReference>
<protein>
    <recommendedName>
        <fullName evidence="2">BURP domain-containing protein</fullName>
    </recommendedName>
</protein>
<dbReference type="STRING" id="888268.A0A1E5ULN6"/>
<dbReference type="PANTHER" id="PTHR31236">
    <property type="entry name" value="BURP DOMAIN PROTEIN USPL1-LIKE"/>
    <property type="match status" value="1"/>
</dbReference>
<reference evidence="3 4" key="1">
    <citation type="submission" date="2016-09" db="EMBL/GenBank/DDBJ databases">
        <title>The draft genome of Dichanthelium oligosanthes: A C3 panicoid grass species.</title>
        <authorList>
            <person name="Studer A.J."/>
            <person name="Schnable J.C."/>
            <person name="Brutnell T.P."/>
        </authorList>
    </citation>
    <scope>NUCLEOTIDE SEQUENCE [LARGE SCALE GENOMIC DNA]</scope>
    <source>
        <strain evidence="4">cv. Kellogg 1175</strain>
        <tissue evidence="3">Leaf</tissue>
    </source>
</reference>
<dbReference type="OrthoDB" id="684044at2759"/>
<dbReference type="EMBL" id="LWDX02072267">
    <property type="protein sequence ID" value="OEL13791.1"/>
    <property type="molecule type" value="Genomic_DNA"/>
</dbReference>
<name>A0A1E5ULN6_9POAL</name>
<gene>
    <name evidence="3" type="ORF">BAE44_0025190</name>
</gene>
<dbReference type="Pfam" id="PF03181">
    <property type="entry name" value="BURP"/>
    <property type="match status" value="1"/>
</dbReference>